<name>A0ABR4PN41_9HELO</name>
<feature type="chain" id="PRO_5046815257" description="beta-galactosidase" evidence="9">
    <location>
        <begin position="20"/>
        <end position="992"/>
    </location>
</feature>
<dbReference type="InterPro" id="IPR017853">
    <property type="entry name" value="GH"/>
</dbReference>
<evidence type="ECO:0000256" key="3">
    <source>
        <dbReference type="ARBA" id="ARBA00012756"/>
    </source>
</evidence>
<dbReference type="PRINTS" id="PR00742">
    <property type="entry name" value="GLHYDRLASE35"/>
</dbReference>
<comment type="caution">
    <text evidence="11">The sequence shown here is derived from an EMBL/GenBank/DDBJ whole genome shotgun (WGS) entry which is preliminary data.</text>
</comment>
<comment type="similarity">
    <text evidence="2 8">Belongs to the glycosyl hydrolase 35 family.</text>
</comment>
<proteinExistence type="inferred from homology"/>
<reference evidence="11 12" key="1">
    <citation type="submission" date="2024-06" db="EMBL/GenBank/DDBJ databases">
        <title>Complete genome of Phlyctema vagabunda strain 19-DSS-EL-015.</title>
        <authorList>
            <person name="Fiorenzani C."/>
        </authorList>
    </citation>
    <scope>NUCLEOTIDE SEQUENCE [LARGE SCALE GENOMIC DNA]</scope>
    <source>
        <strain evidence="11 12">19-DSS-EL-015</strain>
    </source>
</reference>
<keyword evidence="4 9" id="KW-0732">Signal</keyword>
<dbReference type="GO" id="GO:0016787">
    <property type="term" value="F:hydrolase activity"/>
    <property type="evidence" value="ECO:0007669"/>
    <property type="project" value="UniProtKB-KW"/>
</dbReference>
<dbReference type="InterPro" id="IPR025300">
    <property type="entry name" value="BetaGal_jelly_roll_dom"/>
</dbReference>
<dbReference type="EC" id="3.2.1.23" evidence="3"/>
<dbReference type="SUPFAM" id="SSF117100">
    <property type="entry name" value="Beta-galactosidase LacA, domain 3"/>
    <property type="match status" value="1"/>
</dbReference>
<dbReference type="EMBL" id="JBFCZG010000003">
    <property type="protein sequence ID" value="KAL3424741.1"/>
    <property type="molecule type" value="Genomic_DNA"/>
</dbReference>
<evidence type="ECO:0000256" key="4">
    <source>
        <dbReference type="ARBA" id="ARBA00022729"/>
    </source>
</evidence>
<evidence type="ECO:0000256" key="6">
    <source>
        <dbReference type="ARBA" id="ARBA00023180"/>
    </source>
</evidence>
<keyword evidence="12" id="KW-1185">Reference proteome</keyword>
<dbReference type="InterPro" id="IPR031330">
    <property type="entry name" value="Gly_Hdrlase_35_cat"/>
</dbReference>
<evidence type="ECO:0000256" key="5">
    <source>
        <dbReference type="ARBA" id="ARBA00022801"/>
    </source>
</evidence>
<dbReference type="InterPro" id="IPR001944">
    <property type="entry name" value="Glycoside_Hdrlase_35"/>
</dbReference>
<protein>
    <recommendedName>
        <fullName evidence="3">beta-galactosidase</fullName>
        <ecNumber evidence="3">3.2.1.23</ecNumber>
    </recommendedName>
</protein>
<keyword evidence="6" id="KW-0325">Glycoprotein</keyword>
<evidence type="ECO:0000313" key="12">
    <source>
        <dbReference type="Proteomes" id="UP001629113"/>
    </source>
</evidence>
<evidence type="ECO:0000259" key="10">
    <source>
        <dbReference type="SMART" id="SM01029"/>
    </source>
</evidence>
<dbReference type="InterPro" id="IPR036833">
    <property type="entry name" value="BetaGal_dom3_sf"/>
</dbReference>
<dbReference type="PANTHER" id="PTHR23421">
    <property type="entry name" value="BETA-GALACTOSIDASE RELATED"/>
    <property type="match status" value="1"/>
</dbReference>
<sequence>MRWLSFLFALSTFTWMGAATDNGLQTDVTWDPYSITINGSRVFIFSGEFHYQRMPVPEMWPDIFQKFRANGLNAVSIYFFWSYHSASEGVFDFETSGKNVQKVLDYAKEAGLYVIARAGPYCNAETNGGGLALWGSDGSLGNLRTSDERYHQAWLPYIARIGAIIAANEITKGGPVIMNQVENELQETTYSPTNTLVLYMEQLKKAYLEAGITVPLSHNEKGQRSISWSTDYKNVGGAVNMYGLDSYPGGLSCTNPDTGFNLVRNYYQWFSNYSYTQPNYFPEFEGGWFSAWGSGSFYDDCKAEHSPEFADVYYKNNLGQRTTLLNLYMAWGGTNWGHSAAPVVYSSYDYSAPLRETRQIWDKFSQTKLISLFTRVSKGLLKTNMEGNGTGYSVSSPDIWSWVLRNPDTGAGFYTLQHSSSKSRASTTFSAYLNTSSGPVTVPNVNLDGRQSKILVTDYPFGSKTLLYSSAEVLTFGVFDVEVLALYLNEGQVGQFAFKNANAPVGLTYTVYGSSTFESANLNGTGAYVYTQGAGQTVVKFSNGVLLYLLEVTTAWKFWAPATTSNPDVASNEQIFVLGPYLVRSASISHGVVHISGDSDKATTIEVYTGNPAIETIDWNGIRLPATKTAYGSVTAKIPGAEDRTISLPALTNWKGADSFPERLPSYDDSHWIVCNKTSTLSPVAPLTLPVLFSSDYGFYTGAKIYRGYFDGKTTNSVNITASGGLAFGWTAWVNGVLIGGNVGNATQTTTNAVLSLPPSALQATDNVITVVVDYHGHDQTSTAKGVENPRGLLGASLLPKSNSTSTPTGFKTWKIQGNAGGSANIDAVRGPMNEGGLYAERLGWHLPSYPYDKSSQFNSTSPSVGLASSGIQFYITTFHLNIDSDLDVPLGIELSAPSGTVARVMIWINGYQYGKYVPHIGPQTRFPVPPGVINNRGKNTIALSLWAMQGEGARLDKVELFAYGQYQTDFKFNQDWTYLQPGWETGREKYA</sequence>
<dbReference type="Gene3D" id="2.102.20.10">
    <property type="entry name" value="Beta-galactosidase, domain 2"/>
    <property type="match status" value="1"/>
</dbReference>
<dbReference type="Gene3D" id="2.60.390.10">
    <property type="entry name" value="Beta-galactosidase, domain 3"/>
    <property type="match status" value="1"/>
</dbReference>
<evidence type="ECO:0000256" key="7">
    <source>
        <dbReference type="ARBA" id="ARBA00023295"/>
    </source>
</evidence>
<dbReference type="SMART" id="SM01029">
    <property type="entry name" value="BetaGal_dom2"/>
    <property type="match status" value="1"/>
</dbReference>
<evidence type="ECO:0000313" key="11">
    <source>
        <dbReference type="EMBL" id="KAL3424741.1"/>
    </source>
</evidence>
<dbReference type="SUPFAM" id="SSF51445">
    <property type="entry name" value="(Trans)glycosidases"/>
    <property type="match status" value="1"/>
</dbReference>
<keyword evidence="7" id="KW-0326">Glycosidase</keyword>
<organism evidence="11 12">
    <name type="scientific">Phlyctema vagabunda</name>
    <dbReference type="NCBI Taxonomy" id="108571"/>
    <lineage>
        <taxon>Eukaryota</taxon>
        <taxon>Fungi</taxon>
        <taxon>Dikarya</taxon>
        <taxon>Ascomycota</taxon>
        <taxon>Pezizomycotina</taxon>
        <taxon>Leotiomycetes</taxon>
        <taxon>Helotiales</taxon>
        <taxon>Dermateaceae</taxon>
        <taxon>Phlyctema</taxon>
    </lineage>
</organism>
<dbReference type="Gene3D" id="3.20.20.80">
    <property type="entry name" value="Glycosidases"/>
    <property type="match status" value="1"/>
</dbReference>
<keyword evidence="5 11" id="KW-0378">Hydrolase</keyword>
<dbReference type="InterPro" id="IPR037110">
    <property type="entry name" value="Betagal_dom2_sf"/>
</dbReference>
<evidence type="ECO:0000256" key="1">
    <source>
        <dbReference type="ARBA" id="ARBA00001412"/>
    </source>
</evidence>
<gene>
    <name evidence="11" type="ORF">PVAG01_04022</name>
</gene>
<evidence type="ECO:0000256" key="8">
    <source>
        <dbReference type="RuleBase" id="RU003679"/>
    </source>
</evidence>
<dbReference type="InterPro" id="IPR018954">
    <property type="entry name" value="Betagal_dom2"/>
</dbReference>
<comment type="catalytic activity">
    <reaction evidence="1">
        <text>Hydrolysis of terminal non-reducing beta-D-galactose residues in beta-D-galactosides.</text>
        <dbReference type="EC" id="3.2.1.23"/>
    </reaction>
</comment>
<dbReference type="Pfam" id="PF10435">
    <property type="entry name" value="BetaGal_dom2"/>
    <property type="match status" value="1"/>
</dbReference>
<accession>A0ABR4PN41</accession>
<evidence type="ECO:0000256" key="9">
    <source>
        <dbReference type="SAM" id="SignalP"/>
    </source>
</evidence>
<dbReference type="Pfam" id="PF13364">
    <property type="entry name" value="BetaGal_ABD2"/>
    <property type="match status" value="2"/>
</dbReference>
<dbReference type="Pfam" id="PF01301">
    <property type="entry name" value="Glyco_hydro_35"/>
    <property type="match status" value="1"/>
</dbReference>
<dbReference type="Proteomes" id="UP001629113">
    <property type="component" value="Unassembled WGS sequence"/>
</dbReference>
<feature type="domain" description="Beta-galactosidase" evidence="10">
    <location>
        <begin position="379"/>
        <end position="558"/>
    </location>
</feature>
<dbReference type="SUPFAM" id="SSF51011">
    <property type="entry name" value="Glycosyl hydrolase domain"/>
    <property type="match status" value="1"/>
</dbReference>
<dbReference type="InterPro" id="IPR025972">
    <property type="entry name" value="BetaGal_dom3"/>
</dbReference>
<dbReference type="InterPro" id="IPR008979">
    <property type="entry name" value="Galactose-bd-like_sf"/>
</dbReference>
<dbReference type="Gene3D" id="2.60.120.260">
    <property type="entry name" value="Galactose-binding domain-like"/>
    <property type="match status" value="2"/>
</dbReference>
<dbReference type="Pfam" id="PF13363">
    <property type="entry name" value="BetaGal_dom3"/>
    <property type="match status" value="1"/>
</dbReference>
<dbReference type="SUPFAM" id="SSF49785">
    <property type="entry name" value="Galactose-binding domain-like"/>
    <property type="match status" value="2"/>
</dbReference>
<feature type="signal peptide" evidence="9">
    <location>
        <begin position="1"/>
        <end position="19"/>
    </location>
</feature>
<evidence type="ECO:0000256" key="2">
    <source>
        <dbReference type="ARBA" id="ARBA00009809"/>
    </source>
</evidence>